<comment type="similarity">
    <text evidence="3">Belongs to the chromogranin/secretogranin protein family.</text>
</comment>
<reference evidence="9" key="3">
    <citation type="submission" date="2025-08" db="UniProtKB">
        <authorList>
            <consortium name="Ensembl"/>
        </authorList>
    </citation>
    <scope>IDENTIFICATION</scope>
</reference>
<dbReference type="GO" id="GO:0033604">
    <property type="term" value="P:negative regulation of catecholamine secretion"/>
    <property type="evidence" value="ECO:0007669"/>
    <property type="project" value="TreeGrafter"/>
</dbReference>
<feature type="compositionally biased region" description="Basic and acidic residues" evidence="7">
    <location>
        <begin position="150"/>
        <end position="168"/>
    </location>
</feature>
<feature type="compositionally biased region" description="Basic and acidic residues" evidence="7">
    <location>
        <begin position="177"/>
        <end position="203"/>
    </location>
</feature>
<dbReference type="GO" id="GO:0042742">
    <property type="term" value="P:defense response to bacterium"/>
    <property type="evidence" value="ECO:0007669"/>
    <property type="project" value="TreeGrafter"/>
</dbReference>
<dbReference type="GO" id="GO:0042583">
    <property type="term" value="C:chromaffin granule"/>
    <property type="evidence" value="ECO:0007669"/>
    <property type="project" value="TreeGrafter"/>
</dbReference>
<keyword evidence="4" id="KW-0964">Secreted</keyword>
<feature type="compositionally biased region" description="Acidic residues" evidence="7">
    <location>
        <begin position="204"/>
        <end position="215"/>
    </location>
</feature>
<feature type="compositionally biased region" description="Basic and acidic residues" evidence="7">
    <location>
        <begin position="315"/>
        <end position="334"/>
    </location>
</feature>
<dbReference type="InParanoid" id="A0A3B1J2S7"/>
<dbReference type="Proteomes" id="UP000018467">
    <property type="component" value="Unassembled WGS sequence"/>
</dbReference>
<feature type="compositionally biased region" description="Acidic residues" evidence="7">
    <location>
        <begin position="230"/>
        <end position="240"/>
    </location>
</feature>
<reference evidence="10" key="2">
    <citation type="journal article" date="2014" name="Nat. Commun.">
        <title>The cavefish genome reveals candidate genes for eye loss.</title>
        <authorList>
            <person name="McGaugh S.E."/>
            <person name="Gross J.B."/>
            <person name="Aken B."/>
            <person name="Blin M."/>
            <person name="Borowsky R."/>
            <person name="Chalopin D."/>
            <person name="Hinaux H."/>
            <person name="Jeffery W.R."/>
            <person name="Keene A."/>
            <person name="Ma L."/>
            <person name="Minx P."/>
            <person name="Murphy D."/>
            <person name="O'Quin K.E."/>
            <person name="Retaux S."/>
            <person name="Rohner N."/>
            <person name="Searle S.M."/>
            <person name="Stahl B.A."/>
            <person name="Tabin C."/>
            <person name="Volff J.N."/>
            <person name="Yoshizawa M."/>
            <person name="Warren W.C."/>
        </authorList>
    </citation>
    <scope>NUCLEOTIDE SEQUENCE [LARGE SCALE GENOMIC DNA]</scope>
    <source>
        <strain evidence="10">female</strain>
    </source>
</reference>
<evidence type="ECO:0000313" key="10">
    <source>
        <dbReference type="Proteomes" id="UP000018467"/>
    </source>
</evidence>
<feature type="region of interest" description="Disordered" evidence="7">
    <location>
        <begin position="86"/>
        <end position="343"/>
    </location>
</feature>
<feature type="chain" id="PRO_5017228455" description="Chromogranin-A" evidence="8">
    <location>
        <begin position="20"/>
        <end position="363"/>
    </location>
</feature>
<dbReference type="GO" id="GO:0005615">
    <property type="term" value="C:extracellular space"/>
    <property type="evidence" value="ECO:0007669"/>
    <property type="project" value="TreeGrafter"/>
</dbReference>
<dbReference type="InterPro" id="IPR001819">
    <property type="entry name" value="Chromogranin_AB"/>
</dbReference>
<feature type="compositionally biased region" description="Acidic residues" evidence="7">
    <location>
        <begin position="140"/>
        <end position="149"/>
    </location>
</feature>
<dbReference type="PRINTS" id="PR00659">
    <property type="entry name" value="CHROMOGRANIN"/>
</dbReference>
<evidence type="ECO:0000256" key="4">
    <source>
        <dbReference type="ARBA" id="ARBA00022525"/>
    </source>
</evidence>
<evidence type="ECO:0000256" key="6">
    <source>
        <dbReference type="ARBA" id="ARBA00040787"/>
    </source>
</evidence>
<dbReference type="InterPro" id="IPR001990">
    <property type="entry name" value="Granin"/>
</dbReference>
<keyword evidence="10" id="KW-1185">Reference proteome</keyword>
<dbReference type="GO" id="GO:0030133">
    <property type="term" value="C:transport vesicle"/>
    <property type="evidence" value="ECO:0007669"/>
    <property type="project" value="UniProtKB-SubCell"/>
</dbReference>
<dbReference type="GO" id="GO:0046676">
    <property type="term" value="P:negative regulation of insulin secretion"/>
    <property type="evidence" value="ECO:0007669"/>
    <property type="project" value="TreeGrafter"/>
</dbReference>
<dbReference type="AlphaFoldDB" id="A0A3B1J2S7"/>
<feature type="compositionally biased region" description="Basic and acidic residues" evidence="7">
    <location>
        <begin position="89"/>
        <end position="115"/>
    </location>
</feature>
<feature type="compositionally biased region" description="Basic and acidic residues" evidence="7">
    <location>
        <begin position="241"/>
        <end position="260"/>
    </location>
</feature>
<dbReference type="Bgee" id="ENSAMXG00000042675">
    <property type="expression patterns" value="Expressed in olfactory epithelium and 9 other cell types or tissues"/>
</dbReference>
<sequence length="363" mass="41258">MTARGCVLLAAVLVKCVLSVPLSTGHMENEDVQVMKCIVEVLADVLSKPHTVPVSQQCLQTLRADDRLVTILRHRNFLQELQDIAMEGDNQRPEKRMKDAVDHVSNHPEGTEKTAADWSMLVAMERPGEEKEEKKKRGEEEDSEQESKEEEQKMHERNEISSQEKRNGEEEEEDIMKEEQEHKRGVMKKKGDNEDEEEKRSKSEEEEEEEEEADEAAGAGDHSDVKKSVEEEEESQEEQDTVEKRREGPGELEEKKEKAKAGVKHWSHTRQLAQRRAEKGAYVQQEAEHHSKEVLGQGEGEVRKSPEEQELQMMARRDSEDRREEEGSASKKTEVTLPTLSPGRVVNAGTAEQALMSALITCS</sequence>
<evidence type="ECO:0000313" key="9">
    <source>
        <dbReference type="Ensembl" id="ENSAMXP00000036533.1"/>
    </source>
</evidence>
<evidence type="ECO:0000256" key="5">
    <source>
        <dbReference type="ARBA" id="ARBA00023329"/>
    </source>
</evidence>
<evidence type="ECO:0000256" key="7">
    <source>
        <dbReference type="SAM" id="MobiDB-lite"/>
    </source>
</evidence>
<dbReference type="Ensembl" id="ENSAMXT00000052825.1">
    <property type="protein sequence ID" value="ENSAMXP00000036533.1"/>
    <property type="gene ID" value="ENSAMXG00000042675.1"/>
</dbReference>
<feature type="compositionally biased region" description="Basic and acidic residues" evidence="7">
    <location>
        <begin position="126"/>
        <end position="139"/>
    </location>
</feature>
<evidence type="ECO:0000256" key="3">
    <source>
        <dbReference type="ARBA" id="ARBA00005723"/>
    </source>
</evidence>
<comment type="subcellular location">
    <subcellularLocation>
        <location evidence="1">Cytoplasmic vesicle</location>
        <location evidence="1">Secretory vesicle</location>
    </subcellularLocation>
    <subcellularLocation>
        <location evidence="2">Secreted</location>
    </subcellularLocation>
</comment>
<organism evidence="9 10">
    <name type="scientific">Astyanax mexicanus</name>
    <name type="common">Blind cave fish</name>
    <name type="synonym">Astyanax fasciatus mexicanus</name>
    <dbReference type="NCBI Taxonomy" id="7994"/>
    <lineage>
        <taxon>Eukaryota</taxon>
        <taxon>Metazoa</taxon>
        <taxon>Chordata</taxon>
        <taxon>Craniata</taxon>
        <taxon>Vertebrata</taxon>
        <taxon>Euteleostomi</taxon>
        <taxon>Actinopterygii</taxon>
        <taxon>Neopterygii</taxon>
        <taxon>Teleostei</taxon>
        <taxon>Ostariophysi</taxon>
        <taxon>Characiformes</taxon>
        <taxon>Characoidei</taxon>
        <taxon>Acestrorhamphidae</taxon>
        <taxon>Acestrorhamphinae</taxon>
        <taxon>Astyanax</taxon>
    </lineage>
</organism>
<accession>A0A3B1J2S7</accession>
<evidence type="ECO:0000256" key="2">
    <source>
        <dbReference type="ARBA" id="ARBA00004613"/>
    </source>
</evidence>
<keyword evidence="5" id="KW-0968">Cytoplasmic vesicle</keyword>
<reference evidence="10" key="1">
    <citation type="submission" date="2013-03" db="EMBL/GenBank/DDBJ databases">
        <authorList>
            <person name="Jeffery W."/>
            <person name="Warren W."/>
            <person name="Wilson R.K."/>
        </authorList>
    </citation>
    <scope>NUCLEOTIDE SEQUENCE</scope>
    <source>
        <strain evidence="10">female</strain>
    </source>
</reference>
<dbReference type="PANTHER" id="PTHR10583">
    <property type="entry name" value="CHROMOGRANIN"/>
    <property type="match status" value="1"/>
</dbReference>
<proteinExistence type="inferred from homology"/>
<dbReference type="Pfam" id="PF01271">
    <property type="entry name" value="Granin"/>
    <property type="match status" value="1"/>
</dbReference>
<protein>
    <recommendedName>
        <fullName evidence="6">Chromogranin-A</fullName>
    </recommendedName>
</protein>
<reference evidence="9" key="4">
    <citation type="submission" date="2025-09" db="UniProtKB">
        <authorList>
            <consortium name="Ensembl"/>
        </authorList>
    </citation>
    <scope>IDENTIFICATION</scope>
</reference>
<dbReference type="FunCoup" id="A0A3B1J2S7">
    <property type="interactions" value="589"/>
</dbReference>
<feature type="signal peptide" evidence="8">
    <location>
        <begin position="1"/>
        <end position="19"/>
    </location>
</feature>
<dbReference type="PANTHER" id="PTHR10583:SF1">
    <property type="entry name" value="CHROMOGRANIN-A"/>
    <property type="match status" value="1"/>
</dbReference>
<dbReference type="GO" id="GO:0086030">
    <property type="term" value="P:adenylate cyclase-activating adrenergic receptor signaling pathway involved in cardiac muscle relaxation"/>
    <property type="evidence" value="ECO:0007669"/>
    <property type="project" value="TreeGrafter"/>
</dbReference>
<name>A0A3B1J2S7_ASTMX</name>
<evidence type="ECO:0000256" key="1">
    <source>
        <dbReference type="ARBA" id="ARBA00004398"/>
    </source>
</evidence>
<evidence type="ECO:0000256" key="8">
    <source>
        <dbReference type="SAM" id="SignalP"/>
    </source>
</evidence>
<dbReference type="GeneTree" id="ENSGT00940000154206"/>
<keyword evidence="8" id="KW-0732">Signal</keyword>